<reference evidence="6" key="1">
    <citation type="submission" date="2022-11" db="EMBL/GenBank/DDBJ databases">
        <title>Isolation and characterization of PLA-degrading bacterium Massilia sp. from Antarctic soil.</title>
        <authorList>
            <person name="Sato K."/>
            <person name="Gomez-Fuentes C."/>
            <person name="Ahmad S.A."/>
            <person name="Zulkharnain A."/>
        </authorList>
    </citation>
    <scope>NUCLEOTIDE SEQUENCE</scope>
    <source>
        <strain evidence="6">N-3</strain>
    </source>
</reference>
<feature type="domain" description="Outer membrane lipoprotein BamD-like" evidence="4">
    <location>
        <begin position="124"/>
        <end position="221"/>
    </location>
</feature>
<proteinExistence type="inferred from homology"/>
<evidence type="ECO:0000256" key="2">
    <source>
        <dbReference type="HAMAP-Rule" id="MF_02066"/>
    </source>
</evidence>
<dbReference type="InterPro" id="IPR011990">
    <property type="entry name" value="TPR-like_helical_dom_sf"/>
</dbReference>
<dbReference type="InterPro" id="IPR014162">
    <property type="entry name" value="CpoB_C"/>
</dbReference>
<dbReference type="Gene3D" id="1.20.5.110">
    <property type="match status" value="1"/>
</dbReference>
<accession>A0ABN6TJV5</accession>
<dbReference type="InterPro" id="IPR039565">
    <property type="entry name" value="BamD-like"/>
</dbReference>
<keyword evidence="2" id="KW-0132">Cell division</keyword>
<keyword evidence="1 2" id="KW-0732">Signal</keyword>
<keyword evidence="2" id="KW-0574">Periplasm</keyword>
<dbReference type="InterPro" id="IPR019734">
    <property type="entry name" value="TPR_rpt"/>
</dbReference>
<organism evidence="6 7">
    <name type="scientific">Massilia varians</name>
    <dbReference type="NCBI Taxonomy" id="457921"/>
    <lineage>
        <taxon>Bacteria</taxon>
        <taxon>Pseudomonadati</taxon>
        <taxon>Pseudomonadota</taxon>
        <taxon>Betaproteobacteria</taxon>
        <taxon>Burkholderiales</taxon>
        <taxon>Oxalobacteraceae</taxon>
        <taxon>Telluria group</taxon>
        <taxon>Massilia</taxon>
    </lineage>
</organism>
<dbReference type="InterPro" id="IPR034706">
    <property type="entry name" value="CpoB"/>
</dbReference>
<name>A0ABN6TJV5_9BURK</name>
<dbReference type="HAMAP" id="MF_02066">
    <property type="entry name" value="CpoB"/>
    <property type="match status" value="1"/>
</dbReference>
<dbReference type="Proteomes" id="UP001163336">
    <property type="component" value="Chromosome"/>
</dbReference>
<protein>
    <recommendedName>
        <fullName evidence="2">Cell division coordinator CpoB</fullName>
    </recommendedName>
</protein>
<dbReference type="SUPFAM" id="SSF48452">
    <property type="entry name" value="TPR-like"/>
    <property type="match status" value="1"/>
</dbReference>
<dbReference type="InterPro" id="IPR032519">
    <property type="entry name" value="YbgF_tri"/>
</dbReference>
<dbReference type="Gene3D" id="1.25.40.10">
    <property type="entry name" value="Tetratricopeptide repeat domain"/>
    <property type="match status" value="1"/>
</dbReference>
<dbReference type="Pfam" id="PF13525">
    <property type="entry name" value="YfiO"/>
    <property type="match status" value="1"/>
</dbReference>
<dbReference type="PROSITE" id="PS50005">
    <property type="entry name" value="TPR"/>
    <property type="match status" value="1"/>
</dbReference>
<comment type="similarity">
    <text evidence="2">Belongs to the CpoB family.</text>
</comment>
<evidence type="ECO:0000256" key="1">
    <source>
        <dbReference type="ARBA" id="ARBA00022729"/>
    </source>
</evidence>
<evidence type="ECO:0000313" key="6">
    <source>
        <dbReference type="EMBL" id="BDT60289.1"/>
    </source>
</evidence>
<gene>
    <name evidence="2" type="primary">cpoB</name>
    <name evidence="6" type="ORF">MasN3_37830</name>
</gene>
<feature type="domain" description="YbgF trimerisation" evidence="5">
    <location>
        <begin position="55"/>
        <end position="110"/>
    </location>
</feature>
<dbReference type="Pfam" id="PF16331">
    <property type="entry name" value="TolA_bind_tri"/>
    <property type="match status" value="1"/>
</dbReference>
<dbReference type="NCBIfam" id="TIGR02795">
    <property type="entry name" value="tol_pal_ybgF"/>
    <property type="match status" value="1"/>
</dbReference>
<keyword evidence="2" id="KW-0175">Coiled coil</keyword>
<keyword evidence="3" id="KW-0802">TPR repeat</keyword>
<keyword evidence="2" id="KW-0131">Cell cycle</keyword>
<feature type="repeat" description="TPR" evidence="3">
    <location>
        <begin position="162"/>
        <end position="195"/>
    </location>
</feature>
<comment type="subcellular location">
    <subcellularLocation>
        <location evidence="2">Periplasm</location>
    </subcellularLocation>
</comment>
<dbReference type="SMART" id="SM00028">
    <property type="entry name" value="TPR"/>
    <property type="match status" value="2"/>
</dbReference>
<evidence type="ECO:0000256" key="3">
    <source>
        <dbReference type="PROSITE-ProRule" id="PRU00339"/>
    </source>
</evidence>
<evidence type="ECO:0000259" key="5">
    <source>
        <dbReference type="Pfam" id="PF16331"/>
    </source>
</evidence>
<sequence>MLAACLSPHAGAGLLADDEARSAIVALGAKVDNKLRDIDTLIRALHARIDTKGDKTLGLDMLNQHEQTMRELANLRGQIELLTNDIANARKNQRDLYADLDTRVRKFESRLEALDERAAGAVSPEKRAYERVMNTFRAGHYKEAVTGLQAFLRLFPDSDHAADARYWLGNAYFSQGDYKKAIAAHEDMLARHADSANVPEAMLNIAASFSQLNDKKHAREALQRVIAAHAGSPAANVARQRLAQLK</sequence>
<keyword evidence="7" id="KW-1185">Reference proteome</keyword>
<evidence type="ECO:0000313" key="7">
    <source>
        <dbReference type="Proteomes" id="UP001163336"/>
    </source>
</evidence>
<dbReference type="EMBL" id="AP026966">
    <property type="protein sequence ID" value="BDT60289.1"/>
    <property type="molecule type" value="Genomic_DNA"/>
</dbReference>
<feature type="coiled-coil region" evidence="2">
    <location>
        <begin position="65"/>
        <end position="117"/>
    </location>
</feature>
<comment type="function">
    <text evidence="2">Mediates coordination of peptidoglycan synthesis and outer membrane constriction during cell division.</text>
</comment>
<evidence type="ECO:0000259" key="4">
    <source>
        <dbReference type="Pfam" id="PF13525"/>
    </source>
</evidence>